<reference evidence="2" key="2">
    <citation type="submission" date="2018-05" db="EMBL/GenBank/DDBJ databases">
        <title>OmerRS3 (Oryza meridionalis Reference Sequence Version 3).</title>
        <authorList>
            <person name="Zhang J."/>
            <person name="Kudrna D."/>
            <person name="Lee S."/>
            <person name="Talag J."/>
            <person name="Welchert J."/>
            <person name="Wing R.A."/>
        </authorList>
    </citation>
    <scope>NUCLEOTIDE SEQUENCE [LARGE SCALE GENOMIC DNA]</scope>
    <source>
        <strain evidence="2">cv. OR44</strain>
    </source>
</reference>
<feature type="region of interest" description="Disordered" evidence="1">
    <location>
        <begin position="88"/>
        <end position="108"/>
    </location>
</feature>
<dbReference type="EnsemblPlants" id="OMERI05G18830.1">
    <property type="protein sequence ID" value="OMERI05G18830.1"/>
    <property type="gene ID" value="OMERI05G18830"/>
</dbReference>
<dbReference type="AlphaFoldDB" id="A0A0E0DT96"/>
<evidence type="ECO:0000313" key="2">
    <source>
        <dbReference type="EnsemblPlants" id="OMERI05G18830.1"/>
    </source>
</evidence>
<protein>
    <submittedName>
        <fullName evidence="2">Uncharacterized protein</fullName>
    </submittedName>
</protein>
<dbReference type="HOGENOM" id="CLU_2213957_0_0_1"/>
<keyword evidence="3" id="KW-1185">Reference proteome</keyword>
<proteinExistence type="predicted"/>
<accession>A0A0E0DT96</accession>
<dbReference type="Gramene" id="OMERI05G18830.1">
    <property type="protein sequence ID" value="OMERI05G18830.1"/>
    <property type="gene ID" value="OMERI05G18830"/>
</dbReference>
<evidence type="ECO:0000313" key="3">
    <source>
        <dbReference type="Proteomes" id="UP000008021"/>
    </source>
</evidence>
<sequence length="108" mass="11248">MTTASSSSSSTRTEVEAVGGVFVCNDLCGSDIVRNLIVDYGSSKIALTVACMHFRVPGTALNLPFHCCVTPILPALASLPLPPKKKSLPPLSPTAVAKEEPTGPQPWG</sequence>
<dbReference type="Proteomes" id="UP000008021">
    <property type="component" value="Chromosome 5"/>
</dbReference>
<name>A0A0E0DT96_9ORYZ</name>
<reference evidence="2" key="1">
    <citation type="submission" date="2015-04" db="UniProtKB">
        <authorList>
            <consortium name="EnsemblPlants"/>
        </authorList>
    </citation>
    <scope>IDENTIFICATION</scope>
</reference>
<organism evidence="2">
    <name type="scientific">Oryza meridionalis</name>
    <dbReference type="NCBI Taxonomy" id="40149"/>
    <lineage>
        <taxon>Eukaryota</taxon>
        <taxon>Viridiplantae</taxon>
        <taxon>Streptophyta</taxon>
        <taxon>Embryophyta</taxon>
        <taxon>Tracheophyta</taxon>
        <taxon>Spermatophyta</taxon>
        <taxon>Magnoliopsida</taxon>
        <taxon>Liliopsida</taxon>
        <taxon>Poales</taxon>
        <taxon>Poaceae</taxon>
        <taxon>BOP clade</taxon>
        <taxon>Oryzoideae</taxon>
        <taxon>Oryzeae</taxon>
        <taxon>Oryzinae</taxon>
        <taxon>Oryza</taxon>
    </lineage>
</organism>
<evidence type="ECO:0000256" key="1">
    <source>
        <dbReference type="SAM" id="MobiDB-lite"/>
    </source>
</evidence>